<reference evidence="1" key="1">
    <citation type="submission" date="2023-03" db="EMBL/GenBank/DDBJ databases">
        <title>Aeromonas caviae strain AC1520.</title>
        <authorList>
            <person name="Xie T."/>
            <person name="Zhang Q."/>
            <person name="Deng J."/>
            <person name="Li X."/>
        </authorList>
    </citation>
    <scope>NUCLEOTIDE SEQUENCE</scope>
    <source>
        <strain evidence="1">AC1520</strain>
        <plasmid evidence="1">pAC1520</plasmid>
    </source>
</reference>
<accession>A0AAJ6CTS3</accession>
<evidence type="ECO:0000313" key="1">
    <source>
        <dbReference type="EMBL" id="WFG00161.1"/>
    </source>
</evidence>
<keyword evidence="1" id="KW-0614">Plasmid</keyword>
<evidence type="ECO:0000313" key="2">
    <source>
        <dbReference type="Proteomes" id="UP001218423"/>
    </source>
</evidence>
<geneLocation type="plasmid" evidence="1 2">
    <name>pAC1520</name>
</geneLocation>
<organism evidence="1 2">
    <name type="scientific">Aeromonas caviae</name>
    <name type="common">Aeromonas punctata</name>
    <dbReference type="NCBI Taxonomy" id="648"/>
    <lineage>
        <taxon>Bacteria</taxon>
        <taxon>Pseudomonadati</taxon>
        <taxon>Pseudomonadota</taxon>
        <taxon>Gammaproteobacteria</taxon>
        <taxon>Aeromonadales</taxon>
        <taxon>Aeromonadaceae</taxon>
        <taxon>Aeromonas</taxon>
    </lineage>
</organism>
<protein>
    <submittedName>
        <fullName evidence="1">Uncharacterized protein</fullName>
    </submittedName>
</protein>
<gene>
    <name evidence="1" type="ORF">P5S46_21950</name>
</gene>
<proteinExistence type="predicted"/>
<sequence length="1113" mass="127259">MSLIPQEPNVERIERFVSLQPGRYWRALEAIPSQAIDAGEVLLLESIRWAEDQVHTIVLRAHPSKYNKRVLVTSTREDGSTSTEYVYPKNYRFLVKDFLSAFVFEPDHEKIRSEELQQTQKVINSLQQELLQAQTDPRILAAEVEKELSKASTSDKSALPALMSQHQHMAQTITSCSLADAIGMGVTEHSIAAMKDSAQHHHQVATIKSKWIQSKTAAISDAIQAMTPYYEELSAAALAQTEEVKEHVQKLLEGIASLDLYTGKDVQVFNIQSGASAPASEPLTFVQKKLLMDEELAIWADIDEWFDFNNHELFFDAMRKHPELVDQIFPTPRCMLVMATTRRNIDYGDAFVNDRNDRRNKTVFILVRDGDNLHQVYSPVESHLGSSKLFPSKDDQERIFRGVDGSQIKFEDVTYTYRVDIHKSFALHYKRLLLLACGLDHRLKLFGDFYEGEPSFKFVSMQFQEDYCRFLHDDDGTGMLPKQKRQPLAEWINEKNAYLSSGSRVLCFWDALMNPTTAPSACKPSRFDRGRFDQVFSPRNSLDVVTAYRVADGLYVDVEVSGYSFAKGDNRTFNCRVKLEARYERHHDSHPFLCLDAVSPEEIHWYIHNRDERRDQLRYIRLFKTALRHVEGERVQEAATRQAMADALVAGNIGSPADHPRIIDQTVLAWRADNRGKALPSLDAASDKVRNSLFDQMFMLAGEGQKRVPLVEQYVLAQGLTPLRLVLTGTSKLVVYAAADPFDRDDRLEPHIWVHRITLEMGKRKLLEKGRTWDILPAVSAAETLIHEWDGAASWVGLTSRFASLKEKQEFLELPYDAQTRIERYSQRFSSTEFAMQLEVWSEMHRDMGKGGVPQLVIAFGMVETNHGWQYLCVGMSQTVALLYQLAPDEQAQKQVREEYVKAYVNKPEARRRFDAMVSEPSNQWELMVAPAKLLDNRCLDFVNSEIISIDTLPGQQKPNPLLGEWFEQWHHNKKPEAYLHCANPADFDELLGIRLPDVYDPVHVRFFSMSFDKERGQLPVARFNQWYDIVPGATSNEDEFQTLINAHGRNYSSVSSNYRDENVYASHEMAKRAIVQRIASQPHRALKTSTDLPDAPQPPAGVERWYVLAEEG</sequence>
<dbReference type="EMBL" id="CP120943">
    <property type="protein sequence ID" value="WFG00161.1"/>
    <property type="molecule type" value="Genomic_DNA"/>
</dbReference>
<name>A0AAJ6CTS3_AERCA</name>
<dbReference type="AlphaFoldDB" id="A0AAJ6CTS3"/>
<dbReference type="RefSeq" id="WP_277857171.1">
    <property type="nucleotide sequence ID" value="NZ_CP120943.1"/>
</dbReference>
<dbReference type="Proteomes" id="UP001218423">
    <property type="component" value="Plasmid pAC1520"/>
</dbReference>